<protein>
    <submittedName>
        <fullName evidence="1">Uncharacterized protein</fullName>
    </submittedName>
</protein>
<proteinExistence type="predicted"/>
<evidence type="ECO:0000313" key="2">
    <source>
        <dbReference type="Proteomes" id="UP000322983"/>
    </source>
</evidence>
<sequence>MIMESQLPKFAKEPEKYSKLRLLEALQELYLSVEMLKEGYIRNSASKFFLSWKALLSSIAVSNFNKIVEDKRKEGKEDEVKCTCE</sequence>
<dbReference type="Pfam" id="PF05942">
    <property type="entry name" value="PaREP1"/>
    <property type="match status" value="1"/>
</dbReference>
<dbReference type="RefSeq" id="WP_232048922.1">
    <property type="nucleotide sequence ID" value="NZ_AP018929.1"/>
</dbReference>
<dbReference type="KEGG" id="step:IC006_2448"/>
<dbReference type="GeneID" id="69060631"/>
<dbReference type="AlphaFoldDB" id="A0A510DY19"/>
<dbReference type="STRING" id="1294262.GCA_001316085_01940"/>
<gene>
    <name evidence="1" type="ORF">IC006_2448</name>
</gene>
<reference evidence="1 2" key="1">
    <citation type="journal article" date="2020" name="Int. J. Syst. Evol. Microbiol.">
        <title>Sulfuracidifex tepidarius gen. nov., sp. nov. and transfer of Sulfolobus metallicus Huber and Stetter 1992 to the genus Sulfuracidifex as Sulfuracidifex metallicus comb. nov.</title>
        <authorList>
            <person name="Itoh T."/>
            <person name="Miura T."/>
            <person name="Sakai H.D."/>
            <person name="Kato S."/>
            <person name="Ohkuma M."/>
            <person name="Takashina T."/>
        </authorList>
    </citation>
    <scope>NUCLEOTIDE SEQUENCE [LARGE SCALE GENOMIC DNA]</scope>
    <source>
        <strain evidence="1 2">IC-006</strain>
    </source>
</reference>
<accession>A0A510DY19</accession>
<dbReference type="InterPro" id="IPR010268">
    <property type="entry name" value="PaREP1"/>
</dbReference>
<organism evidence="1 2">
    <name type="scientific">Sulfuracidifex tepidarius</name>
    <dbReference type="NCBI Taxonomy" id="1294262"/>
    <lineage>
        <taxon>Archaea</taxon>
        <taxon>Thermoproteota</taxon>
        <taxon>Thermoprotei</taxon>
        <taxon>Sulfolobales</taxon>
        <taxon>Sulfolobaceae</taxon>
        <taxon>Sulfuracidifex</taxon>
    </lineage>
</organism>
<name>A0A510DY19_9CREN</name>
<evidence type="ECO:0000313" key="1">
    <source>
        <dbReference type="EMBL" id="BBG25113.1"/>
    </source>
</evidence>
<keyword evidence="2" id="KW-1185">Reference proteome</keyword>
<dbReference type="EMBL" id="AP018929">
    <property type="protein sequence ID" value="BBG25113.1"/>
    <property type="molecule type" value="Genomic_DNA"/>
</dbReference>
<dbReference type="Proteomes" id="UP000322983">
    <property type="component" value="Chromosome"/>
</dbReference>